<dbReference type="Proteomes" id="UP000182658">
    <property type="component" value="Unassembled WGS sequence"/>
</dbReference>
<dbReference type="SUPFAM" id="SSF55394">
    <property type="entry name" value="Bactericidal permeability-increasing protein, BPI"/>
    <property type="match status" value="1"/>
</dbReference>
<accession>A0A1J7INM5</accession>
<protein>
    <submittedName>
        <fullName evidence="3">Bactericidal permeability-increasing protein</fullName>
    </submittedName>
</protein>
<evidence type="ECO:0000313" key="4">
    <source>
        <dbReference type="Proteomes" id="UP000182658"/>
    </source>
</evidence>
<feature type="compositionally biased region" description="Basic and acidic residues" evidence="1">
    <location>
        <begin position="194"/>
        <end position="205"/>
    </location>
</feature>
<dbReference type="InParanoid" id="A0A1J7INM5"/>
<proteinExistence type="predicted"/>
<dbReference type="InterPro" id="IPR017943">
    <property type="entry name" value="Bactericidal_perm-incr_a/b_dom"/>
</dbReference>
<dbReference type="InterPro" id="IPR045967">
    <property type="entry name" value="HAM1-like_N"/>
</dbReference>
<feature type="region of interest" description="Disordered" evidence="1">
    <location>
        <begin position="194"/>
        <end position="213"/>
    </location>
</feature>
<dbReference type="GO" id="GO:0008289">
    <property type="term" value="F:lipid binding"/>
    <property type="evidence" value="ECO:0007669"/>
    <property type="project" value="InterPro"/>
</dbReference>
<dbReference type="OrthoDB" id="5407957at2759"/>
<organism evidence="3 4">
    <name type="scientific">Coniochaeta ligniaria NRRL 30616</name>
    <dbReference type="NCBI Taxonomy" id="1408157"/>
    <lineage>
        <taxon>Eukaryota</taxon>
        <taxon>Fungi</taxon>
        <taxon>Dikarya</taxon>
        <taxon>Ascomycota</taxon>
        <taxon>Pezizomycotina</taxon>
        <taxon>Sordariomycetes</taxon>
        <taxon>Sordariomycetidae</taxon>
        <taxon>Coniochaetales</taxon>
        <taxon>Coniochaetaceae</taxon>
        <taxon>Coniochaeta</taxon>
    </lineage>
</organism>
<evidence type="ECO:0000313" key="3">
    <source>
        <dbReference type="EMBL" id="OIW28981.1"/>
    </source>
</evidence>
<feature type="domain" description="HAM1-like N-terminal" evidence="2">
    <location>
        <begin position="208"/>
        <end position="579"/>
    </location>
</feature>
<evidence type="ECO:0000256" key="1">
    <source>
        <dbReference type="SAM" id="MobiDB-lite"/>
    </source>
</evidence>
<sequence length="744" mass="84845">MEALTSCFGLRRTARDDEREPLLPRYNDDTVLQRKLHQKLHTYQMLRALSQGYMPSTEQTITNLRTLLASDVLNPDNTDLSDSGRALVYYAKEWLKQFIELLQHKNSADQIQDFLWYLSKARLEIDMEDIARRATNSKAKADTAAAYKSLQTVGSLLLTNSDFRLFLSDLSTVGREVFKDTAFKLSEVSKDAGKKLEPSKEEQEALKNPGEDTLLQSTQDDLNGQVSEVTDVLAESASRVAGAAERSFVNKMQGDEKDTMLARLKQAITKLRKRNDYTDSVSTISLLLKRYAMVYSHVARDTVNAVQEDVDVNPETERAVKNFWLLIKSFGDPKQWDELEKSFKDVVEHGKADPQFDDLVRQLGNAVQDMLTDPSFFDDAEGTFQQLREKSSKLATGSSLRDDIDAFFAKFKTTVESVLQDNDISRLLTTSKRIAMILSPAHQYTNGDLIQDSINTFVPLIIQMIQYVPIPRVEVSTPEIDLLLENLVLEPGVTINHSSFLPYKLRVETYNDLEIRKARFRMTSAVKSLTTIKIDGISIRADELSFWLRAHKGLFRLVDEGIASFRLDERGIDIHLDIEIGKDRLDKIVSLRGVRVHIHKLTYDLRKSKFALLAWLFKPILKPIIRKTMEIQIASAIEESLHFLNRELLFARERLRATRISDPDDLKTFFKAVLARLTPPDDPDLYTRVGVAQPGYGVFKGRYAPGSIVKLWNEQADQAKQRIRENETDGWRNEIFDVHTALLT</sequence>
<name>A0A1J7INM5_9PEZI</name>
<evidence type="ECO:0000259" key="2">
    <source>
        <dbReference type="Pfam" id="PF19343"/>
    </source>
</evidence>
<dbReference type="STRING" id="1408157.A0A1J7INM5"/>
<keyword evidence="4" id="KW-1185">Reference proteome</keyword>
<dbReference type="EMBL" id="KV875098">
    <property type="protein sequence ID" value="OIW28981.1"/>
    <property type="molecule type" value="Genomic_DNA"/>
</dbReference>
<dbReference type="PANTHER" id="PTHR31138">
    <property type="entry name" value="CHROMOSOME 19, WHOLE GENOME SHOTGUN SEQUENCE"/>
    <property type="match status" value="1"/>
</dbReference>
<gene>
    <name evidence="3" type="ORF">CONLIGDRAFT_403016</name>
</gene>
<dbReference type="Pfam" id="PF19343">
    <property type="entry name" value="HAM1_N"/>
    <property type="match status" value="1"/>
</dbReference>
<dbReference type="PANTHER" id="PTHR31138:SF4">
    <property type="entry name" value="DUF5923 DOMAIN-CONTAINING PROTEIN"/>
    <property type="match status" value="1"/>
</dbReference>
<dbReference type="AlphaFoldDB" id="A0A1J7INM5"/>
<reference evidence="3 4" key="1">
    <citation type="submission" date="2016-10" db="EMBL/GenBank/DDBJ databases">
        <title>Draft genome sequence of Coniochaeta ligniaria NRRL30616, a lignocellulolytic fungus for bioabatement of inhibitors in plant biomass hydrolysates.</title>
        <authorList>
            <consortium name="DOE Joint Genome Institute"/>
            <person name="Jimenez D.J."/>
            <person name="Hector R.E."/>
            <person name="Riley R."/>
            <person name="Sun H."/>
            <person name="Grigoriev I.V."/>
            <person name="Van Elsas J.D."/>
            <person name="Nichols N.N."/>
        </authorList>
    </citation>
    <scope>NUCLEOTIDE SEQUENCE [LARGE SCALE GENOMIC DNA]</scope>
    <source>
        <strain evidence="3 4">NRRL 30616</strain>
    </source>
</reference>
<dbReference type="Gene3D" id="3.15.10.10">
    <property type="entry name" value="Bactericidal permeability-increasing protein, domain 1"/>
    <property type="match status" value="1"/>
</dbReference>